<reference evidence="2" key="1">
    <citation type="journal article" date="2018" name="Nat. Microbiol.">
        <title>Leveraging single-cell genomics to expand the fungal tree of life.</title>
        <authorList>
            <person name="Ahrendt S.R."/>
            <person name="Quandt C.A."/>
            <person name="Ciobanu D."/>
            <person name="Clum A."/>
            <person name="Salamov A."/>
            <person name="Andreopoulos B."/>
            <person name="Cheng J.F."/>
            <person name="Woyke T."/>
            <person name="Pelin A."/>
            <person name="Henrissat B."/>
            <person name="Reynolds N.K."/>
            <person name="Benny G.L."/>
            <person name="Smith M.E."/>
            <person name="James T.Y."/>
            <person name="Grigoriev I.V."/>
        </authorList>
    </citation>
    <scope>NUCLEOTIDE SEQUENCE [LARGE SCALE GENOMIC DNA]</scope>
    <source>
        <strain evidence="2">Baker2002</strain>
    </source>
</reference>
<organism evidence="1 2">
    <name type="scientific">Metschnikowia bicuspidata</name>
    <dbReference type="NCBI Taxonomy" id="27322"/>
    <lineage>
        <taxon>Eukaryota</taxon>
        <taxon>Fungi</taxon>
        <taxon>Dikarya</taxon>
        <taxon>Ascomycota</taxon>
        <taxon>Saccharomycotina</taxon>
        <taxon>Pichiomycetes</taxon>
        <taxon>Metschnikowiaceae</taxon>
        <taxon>Metschnikowia</taxon>
    </lineage>
</organism>
<dbReference type="Proteomes" id="UP000268321">
    <property type="component" value="Unassembled WGS sequence"/>
</dbReference>
<evidence type="ECO:0000313" key="1">
    <source>
        <dbReference type="EMBL" id="RKP28711.1"/>
    </source>
</evidence>
<dbReference type="AlphaFoldDB" id="A0A4P9Z9N4"/>
<dbReference type="EMBL" id="ML004652">
    <property type="protein sequence ID" value="RKP28711.1"/>
    <property type="molecule type" value="Genomic_DNA"/>
</dbReference>
<protein>
    <submittedName>
        <fullName evidence="1">Uncharacterized protein</fullName>
    </submittedName>
</protein>
<gene>
    <name evidence="1" type="ORF">METBISCDRAFT_24864</name>
</gene>
<accession>A0A4P9Z9N4</accession>
<name>A0A4P9Z9N4_9ASCO</name>
<proteinExistence type="predicted"/>
<sequence>MAHLDRYVTQRLHDYLIDLNLVPVCAALENLELLLDPVVDAVARVAKAFRELNDNLTLQVHTHRILVRVCQRWDAVNGLVYTTELHGLIETFRGKFEAALQVAPSQTS</sequence>
<keyword evidence="2" id="KW-1185">Reference proteome</keyword>
<evidence type="ECO:0000313" key="2">
    <source>
        <dbReference type="Proteomes" id="UP000268321"/>
    </source>
</evidence>